<feature type="domain" description="Trichome birefringence-like N-terminal" evidence="9">
    <location>
        <begin position="59"/>
        <end position="112"/>
    </location>
</feature>
<dbReference type="GO" id="GO:0016413">
    <property type="term" value="F:O-acetyltransferase activity"/>
    <property type="evidence" value="ECO:0000318"/>
    <property type="project" value="GO_Central"/>
</dbReference>
<dbReference type="KEGG" id="rcu:8263608"/>
<dbReference type="eggNOG" id="ENOG502QPJ5">
    <property type="taxonomic scope" value="Eukaryota"/>
</dbReference>
<dbReference type="PANTHER" id="PTHR32285:SF167">
    <property type="entry name" value="TRICHOME BIREFRINGENCE-LIKE N-TERMINAL DOMAIN-CONTAINING PROTEIN"/>
    <property type="match status" value="1"/>
</dbReference>
<dbReference type="Proteomes" id="UP000008311">
    <property type="component" value="Unassembled WGS sequence"/>
</dbReference>
<sequence length="408" mass="47656">MMVPLAVLHICRNVTKNAVIKLLLTGLILVLFTITPLYIFNPSSPWPSLESIKSINSWKKCDIFRGKWIWYPDNSYYTNATCREIFDQQNCIKFGRIDTDFLKWRWKPDRCELPLFDARKFLELVRGKSLAFVGDSVGRNQMQSLLCLLASVVYPVDVSYTTDSRFKKWFYVSYNFTLASFWSPHLVKAIDTEPNGPTYNRLMNLHLDEANDVWSTQIESFDYVIISAGRWFYGPQVFIENGKVVGCHLCFRNNIKNLTMFYGYKRVFRTAFKTLIGLKNYNGVTFLRTLSPAHFENGEWNKGGNCNRTRPVLRGEMKLDGDELKMYLTEVEELKRAEREGKKRGLKFRLIDVNEAMIVRPDGHPNHYGHWPHENVSISDCVHWCLPGPVDTWNHFLLQMLKMEIQKE</sequence>
<name>B9T6T4_RICCO</name>
<dbReference type="OMA" id="FDQQNCM"/>
<feature type="domain" description="Trichome birefringence-like C-terminal" evidence="8">
    <location>
        <begin position="113"/>
        <end position="400"/>
    </location>
</feature>
<keyword evidence="3 7" id="KW-0812">Transmembrane</keyword>
<proteinExistence type="inferred from homology"/>
<dbReference type="InParanoid" id="B9T6T4"/>
<evidence type="ECO:0000259" key="8">
    <source>
        <dbReference type="Pfam" id="PF13839"/>
    </source>
</evidence>
<dbReference type="Pfam" id="PF14416">
    <property type="entry name" value="PMR5N"/>
    <property type="match status" value="1"/>
</dbReference>
<dbReference type="AlphaFoldDB" id="B9T6T4"/>
<dbReference type="InterPro" id="IPR026057">
    <property type="entry name" value="TBL_C"/>
</dbReference>
<evidence type="ECO:0000256" key="5">
    <source>
        <dbReference type="ARBA" id="ARBA00022989"/>
    </source>
</evidence>
<reference evidence="11" key="1">
    <citation type="journal article" date="2010" name="Nat. Biotechnol.">
        <title>Draft genome sequence of the oilseed species Ricinus communis.</title>
        <authorList>
            <person name="Chan A.P."/>
            <person name="Crabtree J."/>
            <person name="Zhao Q."/>
            <person name="Lorenzi H."/>
            <person name="Orvis J."/>
            <person name="Puiu D."/>
            <person name="Melake-Berhan A."/>
            <person name="Jones K.M."/>
            <person name="Redman J."/>
            <person name="Chen G."/>
            <person name="Cahoon E.B."/>
            <person name="Gedil M."/>
            <person name="Stanke M."/>
            <person name="Haas B.J."/>
            <person name="Wortman J.R."/>
            <person name="Fraser-Liggett C.M."/>
            <person name="Ravel J."/>
            <person name="Rabinowicz P.D."/>
        </authorList>
    </citation>
    <scope>NUCLEOTIDE SEQUENCE [LARGE SCALE GENOMIC DNA]</scope>
    <source>
        <strain evidence="11">cv. Hale</strain>
    </source>
</reference>
<dbReference type="GO" id="GO:0005794">
    <property type="term" value="C:Golgi apparatus"/>
    <property type="evidence" value="ECO:0000318"/>
    <property type="project" value="GO_Central"/>
</dbReference>
<accession>B9T6T4</accession>
<evidence type="ECO:0000256" key="1">
    <source>
        <dbReference type="ARBA" id="ARBA00004167"/>
    </source>
</evidence>
<evidence type="ECO:0000256" key="4">
    <source>
        <dbReference type="ARBA" id="ARBA00022968"/>
    </source>
</evidence>
<keyword evidence="6 7" id="KW-0472">Membrane</keyword>
<gene>
    <name evidence="10" type="ORF">RCOM_0016970</name>
</gene>
<evidence type="ECO:0000256" key="6">
    <source>
        <dbReference type="ARBA" id="ARBA00023136"/>
    </source>
</evidence>
<evidence type="ECO:0000313" key="10">
    <source>
        <dbReference type="EMBL" id="EEF28439.1"/>
    </source>
</evidence>
<evidence type="ECO:0000256" key="7">
    <source>
        <dbReference type="SAM" id="Phobius"/>
    </source>
</evidence>
<organism evidence="10 11">
    <name type="scientific">Ricinus communis</name>
    <name type="common">Castor bean</name>
    <dbReference type="NCBI Taxonomy" id="3988"/>
    <lineage>
        <taxon>Eukaryota</taxon>
        <taxon>Viridiplantae</taxon>
        <taxon>Streptophyta</taxon>
        <taxon>Embryophyta</taxon>
        <taxon>Tracheophyta</taxon>
        <taxon>Spermatophyta</taxon>
        <taxon>Magnoliopsida</taxon>
        <taxon>eudicotyledons</taxon>
        <taxon>Gunneridae</taxon>
        <taxon>Pentapetalae</taxon>
        <taxon>rosids</taxon>
        <taxon>fabids</taxon>
        <taxon>Malpighiales</taxon>
        <taxon>Euphorbiaceae</taxon>
        <taxon>Acalyphoideae</taxon>
        <taxon>Acalypheae</taxon>
        <taxon>Ricinus</taxon>
    </lineage>
</organism>
<evidence type="ECO:0000259" key="9">
    <source>
        <dbReference type="Pfam" id="PF14416"/>
    </source>
</evidence>
<evidence type="ECO:0000313" key="11">
    <source>
        <dbReference type="Proteomes" id="UP000008311"/>
    </source>
</evidence>
<dbReference type="GO" id="GO:0016020">
    <property type="term" value="C:membrane"/>
    <property type="evidence" value="ECO:0007669"/>
    <property type="project" value="UniProtKB-SubCell"/>
</dbReference>
<dbReference type="InterPro" id="IPR025846">
    <property type="entry name" value="TBL_N"/>
</dbReference>
<keyword evidence="5 7" id="KW-1133">Transmembrane helix</keyword>
<dbReference type="PANTHER" id="PTHR32285">
    <property type="entry name" value="PROTEIN TRICHOME BIREFRINGENCE-LIKE 9-RELATED"/>
    <property type="match status" value="1"/>
</dbReference>
<feature type="transmembrane region" description="Helical" evidence="7">
    <location>
        <begin position="20"/>
        <end position="40"/>
    </location>
</feature>
<dbReference type="EMBL" id="EQ974641">
    <property type="protein sequence ID" value="EEF28439.1"/>
    <property type="molecule type" value="Genomic_DNA"/>
</dbReference>
<dbReference type="InterPro" id="IPR029962">
    <property type="entry name" value="TBL"/>
</dbReference>
<dbReference type="OrthoDB" id="630188at2759"/>
<comment type="similarity">
    <text evidence="2">Belongs to the PC-esterase family. TBL subfamily.</text>
</comment>
<keyword evidence="4" id="KW-0735">Signal-anchor</keyword>
<dbReference type="Pfam" id="PF13839">
    <property type="entry name" value="PC-Esterase"/>
    <property type="match status" value="1"/>
</dbReference>
<keyword evidence="11" id="KW-1185">Reference proteome</keyword>
<evidence type="ECO:0000256" key="2">
    <source>
        <dbReference type="ARBA" id="ARBA00007727"/>
    </source>
</evidence>
<evidence type="ECO:0000256" key="3">
    <source>
        <dbReference type="ARBA" id="ARBA00022692"/>
    </source>
</evidence>
<protein>
    <submittedName>
        <fullName evidence="10">Uncharacterized protein</fullName>
    </submittedName>
</protein>
<dbReference type="STRING" id="3988.B9T6T4"/>
<comment type="subcellular location">
    <subcellularLocation>
        <location evidence="1">Membrane</location>
        <topology evidence="1">Single-pass membrane protein</topology>
    </subcellularLocation>
</comment>